<evidence type="ECO:0000313" key="4">
    <source>
        <dbReference type="EMBL" id="AUI69366.1"/>
    </source>
</evidence>
<dbReference type="RefSeq" id="WP_062153197.1">
    <property type="nucleotide sequence ID" value="NZ_CP012373.2"/>
</dbReference>
<feature type="transmembrane region" description="Helical" evidence="1">
    <location>
        <begin position="325"/>
        <end position="347"/>
    </location>
</feature>
<dbReference type="Proteomes" id="UP000234271">
    <property type="component" value="Chromosome"/>
</dbReference>
<feature type="transmembrane region" description="Helical" evidence="1">
    <location>
        <begin position="359"/>
        <end position="377"/>
    </location>
</feature>
<gene>
    <name evidence="4" type="ORF">BLE401_12145</name>
</gene>
<feature type="transmembrane region" description="Helical" evidence="1">
    <location>
        <begin position="389"/>
        <end position="406"/>
    </location>
</feature>
<keyword evidence="5" id="KW-1185">Reference proteome</keyword>
<accession>A0A2N9YGN1</accession>
<name>A0A2N9YGN1_9GAMM</name>
<feature type="transmembrane region" description="Helical" evidence="1">
    <location>
        <begin position="74"/>
        <end position="97"/>
    </location>
</feature>
<keyword evidence="1" id="KW-0812">Transmembrane</keyword>
<feature type="domain" description="DUF6311" evidence="3">
    <location>
        <begin position="504"/>
        <end position="609"/>
    </location>
</feature>
<dbReference type="Pfam" id="PF19830">
    <property type="entry name" value="DUF6311"/>
    <property type="match status" value="1"/>
</dbReference>
<reference evidence="5" key="1">
    <citation type="submission" date="2016-12" db="EMBL/GenBank/DDBJ databases">
        <title>Complete Genome Sequence of Beggiatoa leptomitiformis D-401.</title>
        <authorList>
            <person name="Fomenkov A."/>
            <person name="Vincze T."/>
            <person name="Grabovich M."/>
            <person name="Anton B.P."/>
            <person name="Dubinina G."/>
            <person name="Orlova M."/>
            <person name="Belousova E."/>
            <person name="Roberts R.J."/>
        </authorList>
    </citation>
    <scope>NUCLEOTIDE SEQUENCE [LARGE SCALE GENOMIC DNA]</scope>
    <source>
        <strain evidence="5">D-401</strain>
    </source>
</reference>
<dbReference type="STRING" id="288004.AL038_12120"/>
<keyword evidence="1" id="KW-0472">Membrane</keyword>
<feature type="transmembrane region" description="Helical" evidence="1">
    <location>
        <begin position="12"/>
        <end position="30"/>
    </location>
</feature>
<evidence type="ECO:0008006" key="6">
    <source>
        <dbReference type="Google" id="ProtNLM"/>
    </source>
</evidence>
<dbReference type="OrthoDB" id="1814621at2"/>
<evidence type="ECO:0000259" key="3">
    <source>
        <dbReference type="Pfam" id="PF25853"/>
    </source>
</evidence>
<feature type="transmembrane region" description="Helical" evidence="1">
    <location>
        <begin position="196"/>
        <end position="212"/>
    </location>
</feature>
<protein>
    <recommendedName>
        <fullName evidence="6">Glycosyltransferase RgtA/B/C/D-like domain-containing protein</fullName>
    </recommendedName>
</protein>
<dbReference type="EMBL" id="CP018889">
    <property type="protein sequence ID" value="AUI69366.1"/>
    <property type="molecule type" value="Genomic_DNA"/>
</dbReference>
<sequence>MVLSMLGQQRQVLQQGFILLVAYLLSLIWLTVTPYQQISPNVYFILSHQLNYVLISLLFLILSIALIRPLSHPLLSSLLGAMIGFILFNHTLGLAYLDPRQIGWVMHNDWQFNFLAWQFFRAEEWQFPIGKISHYIYPTGSSIGYADTVPLMALLFKPFNHWLPYHFQYLGFWLCLCFCLQGVLGTLLIRRFTQNIFLQVLGATLFVLSPVLLMRMGHVALCAHWLLLAGIYFYIQPTNSYSNNAWLGWWLLLAVISALIHPYLAVMVLGMMVAFYARLLLERYQSILQVIMQLGFIGGVVLLTWWQAGFFLIHNTQSVVTQVALGYFSMNLLAPLDSMGLFLILPAIKQATTGQYEGFNYFGVGGILLSVWAIYALIRFPIKSVTRRFFLPFFLLSIGFTLFALSNKATMSDVVLWEWNNQFLFLLNVFQSSGRFFWVVNYFILLSSIGLLLRRYSTTKAGVLLGFIVVIQLVDFLPFHEKYIIRQADNATFVWENPLSNPIWEKAAPYYQHIVMVGAPDVCGESAGDYAPFAYLAAKNGLTLNAGRAARVDIKNTLLACEQQRLEIEQGHVENDSIYILHPTYAGILQANTTTPLLCKTIDTMYACVTQQSSQAWLN</sequence>
<dbReference type="AlphaFoldDB" id="A0A2N9YGN1"/>
<feature type="transmembrane region" description="Helical" evidence="1">
    <location>
        <begin position="218"/>
        <end position="235"/>
    </location>
</feature>
<evidence type="ECO:0000259" key="2">
    <source>
        <dbReference type="Pfam" id="PF19830"/>
    </source>
</evidence>
<dbReference type="Pfam" id="PF25853">
    <property type="entry name" value="DUF6311_C"/>
    <property type="match status" value="1"/>
</dbReference>
<organism evidence="4 5">
    <name type="scientific">Beggiatoa leptomitoformis</name>
    <dbReference type="NCBI Taxonomy" id="288004"/>
    <lineage>
        <taxon>Bacteria</taxon>
        <taxon>Pseudomonadati</taxon>
        <taxon>Pseudomonadota</taxon>
        <taxon>Gammaproteobacteria</taxon>
        <taxon>Thiotrichales</taxon>
        <taxon>Thiotrichaceae</taxon>
        <taxon>Beggiatoa</taxon>
    </lineage>
</organism>
<feature type="domain" description="DUF6311" evidence="2">
    <location>
        <begin position="81"/>
        <end position="476"/>
    </location>
</feature>
<proteinExistence type="predicted"/>
<evidence type="ECO:0000256" key="1">
    <source>
        <dbReference type="SAM" id="Phobius"/>
    </source>
</evidence>
<feature type="transmembrane region" description="Helical" evidence="1">
    <location>
        <begin position="247"/>
        <end position="275"/>
    </location>
</feature>
<evidence type="ECO:0000313" key="5">
    <source>
        <dbReference type="Proteomes" id="UP000234271"/>
    </source>
</evidence>
<feature type="transmembrane region" description="Helical" evidence="1">
    <location>
        <begin position="50"/>
        <end position="67"/>
    </location>
</feature>
<feature type="transmembrane region" description="Helical" evidence="1">
    <location>
        <begin position="461"/>
        <end position="479"/>
    </location>
</feature>
<keyword evidence="1" id="KW-1133">Transmembrane helix</keyword>
<dbReference type="InterPro" id="IPR046278">
    <property type="entry name" value="DUF6311"/>
</dbReference>
<dbReference type="KEGG" id="blep:AL038_12120"/>
<feature type="transmembrane region" description="Helical" evidence="1">
    <location>
        <begin position="167"/>
        <end position="189"/>
    </location>
</feature>
<feature type="transmembrane region" description="Helical" evidence="1">
    <location>
        <begin position="436"/>
        <end position="454"/>
    </location>
</feature>
<feature type="transmembrane region" description="Helical" evidence="1">
    <location>
        <begin position="287"/>
        <end position="313"/>
    </location>
</feature>
<dbReference type="InterPro" id="IPR058671">
    <property type="entry name" value="DUF6311_C"/>
</dbReference>